<proteinExistence type="predicted"/>
<reference evidence="2" key="2">
    <citation type="submission" date="2021-10" db="EMBL/GenBank/DDBJ databases">
        <title>Phylogenomics reveals ancestral predisposition of the termite-cultivated fungus Termitomyces towards a domesticated lifestyle.</title>
        <authorList>
            <person name="Auxier B."/>
            <person name="Grum-Grzhimaylo A."/>
            <person name="Cardenas M.E."/>
            <person name="Lodge J.D."/>
            <person name="Laessoe T."/>
            <person name="Pedersen O."/>
            <person name="Smith M.E."/>
            <person name="Kuyper T.W."/>
            <person name="Franco-Molano E.A."/>
            <person name="Baroni T.J."/>
            <person name="Aanen D.K."/>
        </authorList>
    </citation>
    <scope>NUCLEOTIDE SEQUENCE</scope>
    <source>
        <strain evidence="2">AP01</strain>
        <tissue evidence="2">Mycelium</tissue>
    </source>
</reference>
<evidence type="ECO:0000313" key="3">
    <source>
        <dbReference type="Proteomes" id="UP000775547"/>
    </source>
</evidence>
<feature type="compositionally biased region" description="Polar residues" evidence="1">
    <location>
        <begin position="131"/>
        <end position="146"/>
    </location>
</feature>
<dbReference type="AlphaFoldDB" id="A0A9P7GED2"/>
<gene>
    <name evidence="2" type="ORF">DXG03_006007</name>
</gene>
<evidence type="ECO:0000256" key="1">
    <source>
        <dbReference type="SAM" id="MobiDB-lite"/>
    </source>
</evidence>
<organism evidence="2 3">
    <name type="scientific">Asterophora parasitica</name>
    <dbReference type="NCBI Taxonomy" id="117018"/>
    <lineage>
        <taxon>Eukaryota</taxon>
        <taxon>Fungi</taxon>
        <taxon>Dikarya</taxon>
        <taxon>Basidiomycota</taxon>
        <taxon>Agaricomycotina</taxon>
        <taxon>Agaricomycetes</taxon>
        <taxon>Agaricomycetidae</taxon>
        <taxon>Agaricales</taxon>
        <taxon>Tricholomatineae</taxon>
        <taxon>Lyophyllaceae</taxon>
        <taxon>Asterophora</taxon>
    </lineage>
</organism>
<dbReference type="OrthoDB" id="2636032at2759"/>
<reference evidence="2" key="1">
    <citation type="submission" date="2020-07" db="EMBL/GenBank/DDBJ databases">
        <authorList>
            <person name="Nieuwenhuis M."/>
            <person name="Van De Peppel L.J.J."/>
        </authorList>
    </citation>
    <scope>NUCLEOTIDE SEQUENCE</scope>
    <source>
        <strain evidence="2">AP01</strain>
        <tissue evidence="2">Mycelium</tissue>
    </source>
</reference>
<feature type="region of interest" description="Disordered" evidence="1">
    <location>
        <begin position="130"/>
        <end position="152"/>
    </location>
</feature>
<accession>A0A9P7GED2</accession>
<dbReference type="EMBL" id="JABCKV010000039">
    <property type="protein sequence ID" value="KAG5645462.1"/>
    <property type="molecule type" value="Genomic_DNA"/>
</dbReference>
<comment type="caution">
    <text evidence="2">The sequence shown here is derived from an EMBL/GenBank/DDBJ whole genome shotgun (WGS) entry which is preliminary data.</text>
</comment>
<evidence type="ECO:0000313" key="2">
    <source>
        <dbReference type="EMBL" id="KAG5645462.1"/>
    </source>
</evidence>
<sequence length="237" mass="25991">MNPALLLEILTILDRYTLHDFLEALFSLVNNTGSPAARAFVGPIAAALELMYNHSATSADAKDVGIRLFPTLLSGEVTRLASTESGWHFSASNASASQIQAFSVEDMATQLENQAPFMWKVLGNLLEGDTSRSASAAPPQNIQPRNENPPAGALEADEIHYWLMEEERLGMPLNSDPVWEGEDGNVTEDTRRTKRQRRAAGVFRLSHSVVVLHPNLTSGMETSCNSLYTNDEQESTM</sequence>
<name>A0A9P7GED2_9AGAR</name>
<keyword evidence="3" id="KW-1185">Reference proteome</keyword>
<feature type="region of interest" description="Disordered" evidence="1">
    <location>
        <begin position="173"/>
        <end position="193"/>
    </location>
</feature>
<dbReference type="Proteomes" id="UP000775547">
    <property type="component" value="Unassembled WGS sequence"/>
</dbReference>
<protein>
    <submittedName>
        <fullName evidence="2">Uncharacterized protein</fullName>
    </submittedName>
</protein>